<dbReference type="Proteomes" id="UP000800092">
    <property type="component" value="Unassembled WGS sequence"/>
</dbReference>
<dbReference type="AlphaFoldDB" id="A0A6A6H3R6"/>
<dbReference type="InterPro" id="IPR006569">
    <property type="entry name" value="CID_dom"/>
</dbReference>
<dbReference type="GO" id="GO:0031124">
    <property type="term" value="P:mRNA 3'-end processing"/>
    <property type="evidence" value="ECO:0007669"/>
    <property type="project" value="InterPro"/>
</dbReference>
<accession>A0A6A6H3R6</accession>
<proteinExistence type="predicted"/>
<evidence type="ECO:0000259" key="2">
    <source>
        <dbReference type="PROSITE" id="PS51391"/>
    </source>
</evidence>
<organism evidence="3 4">
    <name type="scientific">Viridothelium virens</name>
    <name type="common">Speckled blister lichen</name>
    <name type="synonym">Trypethelium virens</name>
    <dbReference type="NCBI Taxonomy" id="1048519"/>
    <lineage>
        <taxon>Eukaryota</taxon>
        <taxon>Fungi</taxon>
        <taxon>Dikarya</taxon>
        <taxon>Ascomycota</taxon>
        <taxon>Pezizomycotina</taxon>
        <taxon>Dothideomycetes</taxon>
        <taxon>Dothideomycetes incertae sedis</taxon>
        <taxon>Trypetheliales</taxon>
        <taxon>Trypetheliaceae</taxon>
        <taxon>Viridothelium</taxon>
    </lineage>
</organism>
<dbReference type="InterPro" id="IPR008942">
    <property type="entry name" value="ENTH_VHS"/>
</dbReference>
<sequence>MAFTDDSVRSKLSGLVDTQESIVTVSQWVLFHRRHADRVAQLWMQRLKESSTPSKRLNYLYLANEVAQQSKIRKKDDFLHAFAPIIADATATAYKGASFEIQQKIRRVVEVWRARAIFEEPILAAVESRIDELDRNRGSGKKNLLGGQLFGGSSSIPMELKTLAELQGSLSKADLTARPTLNTATKEYAKHADPDSTAPSPPVRAAQLSTLIKNLAAAESQVADVIKARHATILELEKLIAAQKEALAVEEDQRIKLDSQKAEIEAERREVEDQIRKGLSAHDSATPTEDVPLVAGEEPTRPAPETLTPPPPEAETFTPPSLHPAPPEFTTTTGADLIAEQPPSHEEPPPNMDPYHATTAVVGMIHPRPQSLSPANVNGVNGGYGTAKKRKLNDEFDAFQSGDAMDGIDDDVAQMLERE</sequence>
<dbReference type="Gene3D" id="1.25.40.90">
    <property type="match status" value="1"/>
</dbReference>
<feature type="region of interest" description="Disordered" evidence="1">
    <location>
        <begin position="262"/>
        <end position="356"/>
    </location>
</feature>
<dbReference type="OrthoDB" id="10069473at2759"/>
<evidence type="ECO:0000313" key="3">
    <source>
        <dbReference type="EMBL" id="KAF2232183.1"/>
    </source>
</evidence>
<evidence type="ECO:0000313" key="4">
    <source>
        <dbReference type="Proteomes" id="UP000800092"/>
    </source>
</evidence>
<dbReference type="PANTHER" id="PTHR12460">
    <property type="entry name" value="CYCLIN-DEPENDENT KINASE INHIBITOR-RELATED PROTEIN"/>
    <property type="match status" value="1"/>
</dbReference>
<dbReference type="FunFam" id="1.25.40.90:FF:000030">
    <property type="entry name" value="DUF618 domain protein"/>
    <property type="match status" value="1"/>
</dbReference>
<feature type="compositionally biased region" description="Basic and acidic residues" evidence="1">
    <location>
        <begin position="262"/>
        <end position="276"/>
    </location>
</feature>
<dbReference type="CDD" id="cd17003">
    <property type="entry name" value="CID_Rtt103"/>
    <property type="match status" value="1"/>
</dbReference>
<protein>
    <submittedName>
        <fullName evidence="3">DUF618-domain-containing protein</fullName>
    </submittedName>
</protein>
<keyword evidence="4" id="KW-1185">Reference proteome</keyword>
<dbReference type="GO" id="GO:0099122">
    <property type="term" value="F:RNA polymerase II C-terminal domain binding"/>
    <property type="evidence" value="ECO:0007669"/>
    <property type="project" value="InterPro"/>
</dbReference>
<dbReference type="Pfam" id="PF04818">
    <property type="entry name" value="CID"/>
    <property type="match status" value="1"/>
</dbReference>
<dbReference type="EMBL" id="ML991818">
    <property type="protein sequence ID" value="KAF2232183.1"/>
    <property type="molecule type" value="Genomic_DNA"/>
</dbReference>
<evidence type="ECO:0000256" key="1">
    <source>
        <dbReference type="SAM" id="MobiDB-lite"/>
    </source>
</evidence>
<dbReference type="PANTHER" id="PTHR12460:SF0">
    <property type="entry name" value="CID DOMAIN-CONTAINING PROTEIN-RELATED"/>
    <property type="match status" value="1"/>
</dbReference>
<gene>
    <name evidence="3" type="ORF">EV356DRAFT_488984</name>
</gene>
<reference evidence="3" key="1">
    <citation type="journal article" date="2020" name="Stud. Mycol.">
        <title>101 Dothideomycetes genomes: a test case for predicting lifestyles and emergence of pathogens.</title>
        <authorList>
            <person name="Haridas S."/>
            <person name="Albert R."/>
            <person name="Binder M."/>
            <person name="Bloem J."/>
            <person name="Labutti K."/>
            <person name="Salamov A."/>
            <person name="Andreopoulos B."/>
            <person name="Baker S."/>
            <person name="Barry K."/>
            <person name="Bills G."/>
            <person name="Bluhm B."/>
            <person name="Cannon C."/>
            <person name="Castanera R."/>
            <person name="Culley D."/>
            <person name="Daum C."/>
            <person name="Ezra D."/>
            <person name="Gonzalez J."/>
            <person name="Henrissat B."/>
            <person name="Kuo A."/>
            <person name="Liang C."/>
            <person name="Lipzen A."/>
            <person name="Lutzoni F."/>
            <person name="Magnuson J."/>
            <person name="Mondo S."/>
            <person name="Nolan M."/>
            <person name="Ohm R."/>
            <person name="Pangilinan J."/>
            <person name="Park H.-J."/>
            <person name="Ramirez L."/>
            <person name="Alfaro M."/>
            <person name="Sun H."/>
            <person name="Tritt A."/>
            <person name="Yoshinaga Y."/>
            <person name="Zwiers L.-H."/>
            <person name="Turgeon B."/>
            <person name="Goodwin S."/>
            <person name="Spatafora J."/>
            <person name="Crous P."/>
            <person name="Grigoriev I."/>
        </authorList>
    </citation>
    <scope>NUCLEOTIDE SEQUENCE</scope>
    <source>
        <strain evidence="3">Tuck. ex Michener</strain>
    </source>
</reference>
<dbReference type="InterPro" id="IPR047883">
    <property type="entry name" value="Rtt103-like_CID"/>
</dbReference>
<dbReference type="SUPFAM" id="SSF48464">
    <property type="entry name" value="ENTH/VHS domain"/>
    <property type="match status" value="1"/>
</dbReference>
<dbReference type="SMART" id="SM00582">
    <property type="entry name" value="RPR"/>
    <property type="match status" value="1"/>
</dbReference>
<feature type="domain" description="CID" evidence="2">
    <location>
        <begin position="1"/>
        <end position="134"/>
    </location>
</feature>
<name>A0A6A6H3R6_VIRVR</name>
<dbReference type="PROSITE" id="PS51391">
    <property type="entry name" value="CID"/>
    <property type="match status" value="1"/>
</dbReference>